<proteinExistence type="predicted"/>
<dbReference type="AlphaFoldDB" id="L0R6N6"/>
<dbReference type="EMBL" id="HF548094">
    <property type="protein sequence ID" value="CCO13805.1"/>
    <property type="molecule type" value="Genomic_DNA"/>
</dbReference>
<name>L0R6N6_HUMAN</name>
<evidence type="ECO:0000256" key="1">
    <source>
        <dbReference type="SAM" id="Phobius"/>
    </source>
</evidence>
<dbReference type="OrthoDB" id="5330228at2759"/>
<reference evidence="2" key="1">
    <citation type="submission" date="2012-10" db="EMBL/GenBank/DDBJ databases">
        <title>Direct identification of alternative open reading frame translation products in human.</title>
        <authorList>
            <person name="Vanderperre B."/>
            <person name="Lucier J.-F."/>
            <person name="Motard J."/>
            <person name="Tremblay G."/>
            <person name="Vanderperre S."/>
            <person name="Wisztorski M."/>
            <person name="Salzet M."/>
            <person name="Boisvert F.-M."/>
            <person name="Roucou X."/>
        </authorList>
    </citation>
    <scope>NUCLEOTIDE SEQUENCE</scope>
</reference>
<dbReference type="ChiTaRS" id="RNF8">
    <property type="organism name" value="human"/>
</dbReference>
<keyword evidence="1" id="KW-0472">Membrane</keyword>
<protein>
    <submittedName>
        <fullName evidence="2">Alternative protein RNF8</fullName>
    </submittedName>
</protein>
<sequence length="95" mass="11273">MPLTLSPQRLLPTQRQQVLQLLVYSSRDLCLYKQKHMWSFSLLCTNGKLYAILNLAFFRYMLATVPCQYIVSFLYYSCLFFHCVFAPSFTFLAYF</sequence>
<accession>L0R6N6</accession>
<keyword evidence="1" id="KW-0812">Transmembrane</keyword>
<keyword evidence="1" id="KW-1133">Transmembrane helix</keyword>
<evidence type="ECO:0000313" key="2">
    <source>
        <dbReference type="EMBL" id="CCO13805.1"/>
    </source>
</evidence>
<organism evidence="2">
    <name type="scientific">Homo sapiens</name>
    <name type="common">Human</name>
    <dbReference type="NCBI Taxonomy" id="9606"/>
    <lineage>
        <taxon>Eukaryota</taxon>
        <taxon>Metazoa</taxon>
        <taxon>Chordata</taxon>
        <taxon>Craniata</taxon>
        <taxon>Vertebrata</taxon>
        <taxon>Euteleostomi</taxon>
        <taxon>Mammalia</taxon>
        <taxon>Eutheria</taxon>
        <taxon>Euarchontoglires</taxon>
        <taxon>Primates</taxon>
        <taxon>Haplorrhini</taxon>
        <taxon>Catarrhini</taxon>
        <taxon>Hominidae</taxon>
        <taxon>Homo</taxon>
    </lineage>
</organism>
<feature type="transmembrane region" description="Helical" evidence="1">
    <location>
        <begin position="73"/>
        <end position="94"/>
    </location>
</feature>
<gene>
    <name evidence="2" type="primary">RNF8</name>
</gene>
<feature type="transmembrane region" description="Helical" evidence="1">
    <location>
        <begin position="37"/>
        <end position="61"/>
    </location>
</feature>